<feature type="transmembrane region" description="Helical" evidence="1">
    <location>
        <begin position="62"/>
        <end position="83"/>
    </location>
</feature>
<dbReference type="AlphaFoldDB" id="W7IY58"/>
<comment type="caution">
    <text evidence="2">The sequence shown here is derived from an EMBL/GenBank/DDBJ whole genome shotgun (WGS) entry which is preliminary data.</text>
</comment>
<dbReference type="EMBL" id="AYXG01000111">
    <property type="protein sequence ID" value="EWC61431.1"/>
    <property type="molecule type" value="Genomic_DNA"/>
</dbReference>
<accession>W7IY58</accession>
<reference evidence="2 3" key="1">
    <citation type="journal article" date="2014" name="Genome Announc.">
        <title>Draft Genome Sequence of the Antitrypanosomally Active Sponge-Associated Bacterium Actinokineospora sp. Strain EG49.</title>
        <authorList>
            <person name="Harjes J."/>
            <person name="Ryu T."/>
            <person name="Abdelmohsen U.R."/>
            <person name="Moitinho-Silva L."/>
            <person name="Horn H."/>
            <person name="Ravasi T."/>
            <person name="Hentschel U."/>
        </authorList>
    </citation>
    <scope>NUCLEOTIDE SEQUENCE [LARGE SCALE GENOMIC DNA]</scope>
    <source>
        <strain evidence="2 3">EG49</strain>
    </source>
</reference>
<proteinExistence type="predicted"/>
<gene>
    <name evidence="2" type="ORF">UO65_3284</name>
</gene>
<keyword evidence="1" id="KW-1133">Transmembrane helix</keyword>
<sequence>MESTAPVVRDPALDRPAITDPTTAILLRVRQDQSFGLAMVVVLLAFVFSSAFVLAWSGASVLFALHLAVMLGVLGLVASRQYLWGRWLRSARGPRLLHAAPWRPVPARVVRRRSSGWASVVALGEGAASTAVRVTALTEAHHAVIARTGRAWVVGPDETGWAALRVDGTHEALPAWALAAVPPGTAKAPRADPAVLTARTLSVNTVSLVALFLFGLAITVSAWLVIGMRPSTMLVSVASWLLCVGLALALTVWHARVNLRLPALVGAAEWTRVELSLAPWKARRDGTAKASATVRLSDGSTRTLLLPGASVELLGTIWDTGAAWLSAAPDPGTTLAVGHPGYPPVSVARVA</sequence>
<keyword evidence="1" id="KW-0812">Transmembrane</keyword>
<dbReference type="STRING" id="909613.UO65_3284"/>
<feature type="transmembrane region" description="Helical" evidence="1">
    <location>
        <begin position="35"/>
        <end position="56"/>
    </location>
</feature>
<keyword evidence="3" id="KW-1185">Reference proteome</keyword>
<dbReference type="Proteomes" id="UP000019277">
    <property type="component" value="Unassembled WGS sequence"/>
</dbReference>
<feature type="transmembrane region" description="Helical" evidence="1">
    <location>
        <begin position="206"/>
        <end position="226"/>
    </location>
</feature>
<feature type="transmembrane region" description="Helical" evidence="1">
    <location>
        <begin position="232"/>
        <end position="253"/>
    </location>
</feature>
<name>W7IY58_9PSEU</name>
<evidence type="ECO:0000313" key="3">
    <source>
        <dbReference type="Proteomes" id="UP000019277"/>
    </source>
</evidence>
<evidence type="ECO:0000313" key="2">
    <source>
        <dbReference type="EMBL" id="EWC61431.1"/>
    </source>
</evidence>
<keyword evidence="1" id="KW-0472">Membrane</keyword>
<evidence type="ECO:0000256" key="1">
    <source>
        <dbReference type="SAM" id="Phobius"/>
    </source>
</evidence>
<organism evidence="2 3">
    <name type="scientific">Actinokineospora spheciospongiae</name>
    <dbReference type="NCBI Taxonomy" id="909613"/>
    <lineage>
        <taxon>Bacteria</taxon>
        <taxon>Bacillati</taxon>
        <taxon>Actinomycetota</taxon>
        <taxon>Actinomycetes</taxon>
        <taxon>Pseudonocardiales</taxon>
        <taxon>Pseudonocardiaceae</taxon>
        <taxon>Actinokineospora</taxon>
    </lineage>
</organism>
<protein>
    <submittedName>
        <fullName evidence="2">Uncharacterized protein</fullName>
    </submittedName>
</protein>